<dbReference type="EMBL" id="CP032364">
    <property type="protein sequence ID" value="AYB00281.1"/>
    <property type="molecule type" value="Genomic_DNA"/>
</dbReference>
<dbReference type="Gene3D" id="3.30.450.20">
    <property type="entry name" value="PAS domain"/>
    <property type="match status" value="1"/>
</dbReference>
<protein>
    <submittedName>
        <fullName evidence="4">DUF1858 domain-containing protein</fullName>
    </submittedName>
</protein>
<name>A0A385Q1N9_9FIRM</name>
<dbReference type="Pfam" id="PF01814">
    <property type="entry name" value="Hemerythrin"/>
    <property type="match status" value="1"/>
</dbReference>
<evidence type="ECO:0000259" key="3">
    <source>
        <dbReference type="Pfam" id="PF08984"/>
    </source>
</evidence>
<dbReference type="PANTHER" id="PTHR39966">
    <property type="entry name" value="BLL2471 PROTEIN-RELATED"/>
    <property type="match status" value="1"/>
</dbReference>
<reference evidence="4 5" key="1">
    <citation type="submission" date="2018-09" db="EMBL/GenBank/DDBJ databases">
        <title>Genome sequencing of Lachnoanaerobaculum umeaense DSM 23576.</title>
        <authorList>
            <person name="Kook J.-K."/>
            <person name="Park S.-N."/>
            <person name="Lim Y.K."/>
        </authorList>
    </citation>
    <scope>NUCLEOTIDE SEQUENCE [LARGE SCALE GENOMIC DNA]</scope>
    <source>
        <strain evidence="5">DSM 23576 \ CCUG 58757</strain>
    </source>
</reference>
<dbReference type="AlphaFoldDB" id="A0A385Q1N9"/>
<feature type="region of interest" description="Disordered" evidence="1">
    <location>
        <begin position="421"/>
        <end position="473"/>
    </location>
</feature>
<dbReference type="InterPro" id="IPR015077">
    <property type="entry name" value="DUF1858"/>
</dbReference>
<evidence type="ECO:0000256" key="1">
    <source>
        <dbReference type="SAM" id="MobiDB-lite"/>
    </source>
</evidence>
<feature type="domain" description="Hemerythrin-like" evidence="2">
    <location>
        <begin position="93"/>
        <end position="210"/>
    </location>
</feature>
<dbReference type="RefSeq" id="WP_111524954.1">
    <property type="nucleotide sequence ID" value="NZ_CP032364.1"/>
</dbReference>
<proteinExistence type="predicted"/>
<accession>A0A385Q1N9</accession>
<sequence>MRENFQNIDGKKLEIVHEIKSAYDEGKISLEEARKALKDRVQHLAPYEIAIIEQEMVEETEDECIKEDIQAMLEVFQDVLVTKDQELPENHPISCYRRENAKMKELLLSVEDLVQYPLIKNQWLELYEDLLKFKIHLSRKQNQLYPVLEKKGFTRPTTTMWTLDDFIRDEISECYNLLLEDKEEEFIGKQAELVADVRDLMDKEENILYPTSLEMINEEEFRYMAEGDREIGFAYISVQADKSNNSASASSSVSASTSGAPLSGLSSAPGFAEELAGLLGKYGFNNKEEKLNVTTGQLTLDQINLIYQHMPVDFSYVDENELVCFYTDTKHRVFPRSKNVIGRDVKNCHPKASVHIVEEIIKKFRSGEQDKAEFWINKPDLFIYIVYYAVRDEKGKFRGVLEMMQDCTHIRSLQGSQTLLTWEQQEKGEGKETAEDEDKREDSETSEDVGNKENAGTLGDEENRESTESLTAGKLTEITEDTLLKDILEADPNVKTLLFRLSDRFKALNTPLARIMMPKATVKMMSERAEVDLNTLLRELREYFKL</sequence>
<dbReference type="Pfam" id="PF08984">
    <property type="entry name" value="DUF1858"/>
    <property type="match status" value="1"/>
</dbReference>
<dbReference type="PANTHER" id="PTHR39966:SF3">
    <property type="entry name" value="DUF438 DOMAIN-CONTAINING PROTEIN"/>
    <property type="match status" value="1"/>
</dbReference>
<dbReference type="GO" id="GO:0005886">
    <property type="term" value="C:plasma membrane"/>
    <property type="evidence" value="ECO:0007669"/>
    <property type="project" value="TreeGrafter"/>
</dbReference>
<dbReference type="OrthoDB" id="9769774at2"/>
<feature type="compositionally biased region" description="Basic and acidic residues" evidence="1">
    <location>
        <begin position="424"/>
        <end position="433"/>
    </location>
</feature>
<dbReference type="Gene3D" id="1.10.3910.10">
    <property type="entry name" value="SP0561-like"/>
    <property type="match status" value="1"/>
</dbReference>
<feature type="compositionally biased region" description="Acidic residues" evidence="1">
    <location>
        <begin position="434"/>
        <end position="447"/>
    </location>
</feature>
<dbReference type="Pfam" id="PF13596">
    <property type="entry name" value="PAS_10"/>
    <property type="match status" value="1"/>
</dbReference>
<feature type="domain" description="DUF1858" evidence="3">
    <location>
        <begin position="478"/>
        <end position="536"/>
    </location>
</feature>
<gene>
    <name evidence="4" type="ORF">D4A81_10245</name>
</gene>
<evidence type="ECO:0000313" key="5">
    <source>
        <dbReference type="Proteomes" id="UP000265562"/>
    </source>
</evidence>
<dbReference type="InterPro" id="IPR038062">
    <property type="entry name" value="ScdA-like_N_sf"/>
</dbReference>
<dbReference type="Proteomes" id="UP000265562">
    <property type="component" value="Chromosome"/>
</dbReference>
<dbReference type="InterPro" id="IPR012312">
    <property type="entry name" value="Hemerythrin-like"/>
</dbReference>
<keyword evidence="5" id="KW-1185">Reference proteome</keyword>
<dbReference type="Gene3D" id="1.20.120.520">
    <property type="entry name" value="nmb1532 protein domain like"/>
    <property type="match status" value="1"/>
</dbReference>
<evidence type="ECO:0000259" key="2">
    <source>
        <dbReference type="Pfam" id="PF01814"/>
    </source>
</evidence>
<evidence type="ECO:0000313" key="4">
    <source>
        <dbReference type="EMBL" id="AYB00281.1"/>
    </source>
</evidence>
<organism evidence="4 5">
    <name type="scientific">Lachnoanaerobaculum umeaense</name>
    <dbReference type="NCBI Taxonomy" id="617123"/>
    <lineage>
        <taxon>Bacteria</taxon>
        <taxon>Bacillati</taxon>
        <taxon>Bacillota</taxon>
        <taxon>Clostridia</taxon>
        <taxon>Lachnospirales</taxon>
        <taxon>Lachnospiraceae</taxon>
        <taxon>Lachnoanaerobaculum</taxon>
    </lineage>
</organism>
<dbReference type="KEGG" id="lua:D4A81_10245"/>